<dbReference type="NCBIfam" id="TIGR01035">
    <property type="entry name" value="hemA"/>
    <property type="match status" value="1"/>
</dbReference>
<dbReference type="HAMAP" id="MF_00087">
    <property type="entry name" value="Glu_tRNA_reductase"/>
    <property type="match status" value="1"/>
</dbReference>
<comment type="subunit">
    <text evidence="8">Homodimer.</text>
</comment>
<gene>
    <name evidence="8 15" type="primary">hemA</name>
    <name evidence="15" type="ORF">FUAX_37160</name>
</gene>
<dbReference type="PANTHER" id="PTHR43013:SF1">
    <property type="entry name" value="GLUTAMYL-TRNA REDUCTASE"/>
    <property type="match status" value="1"/>
</dbReference>
<sequence>MFNNFKVVGLSFKKAPIEIREKVALDEAGCRRFVGFAKEHLGVSEVFAISTCNRTEIYYCSDSDLKEELVQLLCCVKALGHGREYSSHFWSITDHQEALRYLFRVAMGLEAKVVGDIQISNQVKRAYQWSADEGCSGPLVHRLLHAVFYTNKRVTLETAFRDGGASVAYVASEMAERHATQFIQPKILVLGIGEIGTDVCRNLTGAVNGTVYVTNRTYSKAEALAQECGFETWDFTDVENAIKSCDIIICSVARDEPFITQSFVAEMDIPGYKHFIDLSVPRSIEPEVEQVPGATLYDIDTLAAQAGKAQQKRIEAIPAVEAIIEESIADFNEWSRNMTFSPTIQRMKQTLEEIREESVARFKKNASDKEAALIDKATKAMIQKIIKLPVLQLKAACKRDDAATLIGALNDLFDLEKDVARQGQEEMAANG</sequence>
<evidence type="ECO:0000259" key="14">
    <source>
        <dbReference type="Pfam" id="PF05201"/>
    </source>
</evidence>
<comment type="caution">
    <text evidence="8">Lacks conserved residue(s) required for the propagation of feature annotation.</text>
</comment>
<dbReference type="Gene3D" id="3.30.460.30">
    <property type="entry name" value="Glutamyl-tRNA reductase, N-terminal domain"/>
    <property type="match status" value="1"/>
</dbReference>
<dbReference type="SUPFAM" id="SSF69075">
    <property type="entry name" value="Glutamyl tRNA-reductase dimerization domain"/>
    <property type="match status" value="1"/>
</dbReference>
<evidence type="ECO:0000256" key="3">
    <source>
        <dbReference type="ARBA" id="ARBA00012970"/>
    </source>
</evidence>
<accession>A0AAU9D9N1</accession>
<dbReference type="PIRSF" id="PIRSF000445">
    <property type="entry name" value="4pyrrol_synth_GluRdtase"/>
    <property type="match status" value="1"/>
</dbReference>
<feature type="binding site" evidence="8">
    <location>
        <begin position="116"/>
        <end position="118"/>
    </location>
    <ligand>
        <name>substrate</name>
    </ligand>
</feature>
<dbReference type="GO" id="GO:0019353">
    <property type="term" value="P:protoporphyrinogen IX biosynthetic process from glutamate"/>
    <property type="evidence" value="ECO:0007669"/>
    <property type="project" value="TreeGrafter"/>
</dbReference>
<organism evidence="15 16">
    <name type="scientific">Fulvitalea axinellae</name>
    <dbReference type="NCBI Taxonomy" id="1182444"/>
    <lineage>
        <taxon>Bacteria</taxon>
        <taxon>Pseudomonadati</taxon>
        <taxon>Bacteroidota</taxon>
        <taxon>Cytophagia</taxon>
        <taxon>Cytophagales</taxon>
        <taxon>Persicobacteraceae</taxon>
        <taxon>Fulvitalea</taxon>
    </lineage>
</organism>
<reference evidence="15 16" key="1">
    <citation type="submission" date="2021-12" db="EMBL/GenBank/DDBJ databases">
        <title>Genome sequencing of bacteria with rrn-lacking chromosome and rrn-plasmid.</title>
        <authorList>
            <person name="Anda M."/>
            <person name="Iwasaki W."/>
        </authorList>
    </citation>
    <scope>NUCLEOTIDE SEQUENCE [LARGE SCALE GENOMIC DNA]</scope>
    <source>
        <strain evidence="15 16">DSM 100852</strain>
    </source>
</reference>
<dbReference type="InterPro" id="IPR036291">
    <property type="entry name" value="NAD(P)-bd_dom_sf"/>
</dbReference>
<dbReference type="InterPro" id="IPR000343">
    <property type="entry name" value="4pyrrol_synth_GluRdtase"/>
</dbReference>
<evidence type="ECO:0000259" key="13">
    <source>
        <dbReference type="Pfam" id="PF01488"/>
    </source>
</evidence>
<dbReference type="InterPro" id="IPR006151">
    <property type="entry name" value="Shikm_DH/Glu-tRNA_Rdtase"/>
</dbReference>
<comment type="miscellaneous">
    <text evidence="8">During catalysis, the active site Cys acts as a nucleophile attacking the alpha-carbonyl group of tRNA-bound glutamate with the formation of a thioester intermediate between enzyme and glutamate, and the concomitant release of tRNA(Glu). The thioester intermediate is finally reduced by direct hydride transfer from NADPH, to form the product GSA.</text>
</comment>
<evidence type="ECO:0000256" key="10">
    <source>
        <dbReference type="PIRSR" id="PIRSR000445-3"/>
    </source>
</evidence>
<evidence type="ECO:0000313" key="15">
    <source>
        <dbReference type="EMBL" id="BDD11284.1"/>
    </source>
</evidence>
<dbReference type="SUPFAM" id="SSF51735">
    <property type="entry name" value="NAD(P)-binding Rossmann-fold domains"/>
    <property type="match status" value="1"/>
</dbReference>
<evidence type="ECO:0000256" key="5">
    <source>
        <dbReference type="ARBA" id="ARBA00023002"/>
    </source>
</evidence>
<evidence type="ECO:0000256" key="6">
    <source>
        <dbReference type="ARBA" id="ARBA00023244"/>
    </source>
</evidence>
<comment type="domain">
    <text evidence="8">Possesses an unusual extended V-shaped dimeric structure with each monomer consisting of three distinct domains arranged along a curved 'spinal' alpha-helix. The N-terminal catalytic domain specifically recognizes the glutamate moiety of the substrate. The second domain is the NADPH-binding domain, and the third C-terminal domain is responsible for dimerization.</text>
</comment>
<feature type="binding site" evidence="8">
    <location>
        <position position="122"/>
    </location>
    <ligand>
        <name>substrate</name>
    </ligand>
</feature>
<dbReference type="Proteomes" id="UP001348817">
    <property type="component" value="Chromosome"/>
</dbReference>
<comment type="catalytic activity">
    <reaction evidence="7 8 11">
        <text>(S)-4-amino-5-oxopentanoate + tRNA(Glu) + NADP(+) = L-glutamyl-tRNA(Glu) + NADPH + H(+)</text>
        <dbReference type="Rhea" id="RHEA:12344"/>
        <dbReference type="Rhea" id="RHEA-COMP:9663"/>
        <dbReference type="Rhea" id="RHEA-COMP:9680"/>
        <dbReference type="ChEBI" id="CHEBI:15378"/>
        <dbReference type="ChEBI" id="CHEBI:57501"/>
        <dbReference type="ChEBI" id="CHEBI:57783"/>
        <dbReference type="ChEBI" id="CHEBI:58349"/>
        <dbReference type="ChEBI" id="CHEBI:78442"/>
        <dbReference type="ChEBI" id="CHEBI:78520"/>
        <dbReference type="EC" id="1.2.1.70"/>
    </reaction>
</comment>
<comment type="function">
    <text evidence="8">Catalyzes the NADPH-dependent reduction of glutamyl-tRNA(Glu) to glutamate 1-semialdehyde (GSA).</text>
</comment>
<feature type="domain" description="Glutamyl-tRNA reductase N-terminal" evidence="14">
    <location>
        <begin position="8"/>
        <end position="158"/>
    </location>
</feature>
<dbReference type="GO" id="GO:0008883">
    <property type="term" value="F:glutamyl-tRNA reductase activity"/>
    <property type="evidence" value="ECO:0007669"/>
    <property type="project" value="UniProtKB-UniRule"/>
</dbReference>
<dbReference type="AlphaFoldDB" id="A0AAU9D9N1"/>
<dbReference type="Pfam" id="PF00745">
    <property type="entry name" value="GlutR_dimer"/>
    <property type="match status" value="1"/>
</dbReference>
<dbReference type="Pfam" id="PF05201">
    <property type="entry name" value="GlutR_N"/>
    <property type="match status" value="1"/>
</dbReference>
<evidence type="ECO:0000256" key="11">
    <source>
        <dbReference type="RuleBase" id="RU000584"/>
    </source>
</evidence>
<keyword evidence="6 8" id="KW-0627">Porphyrin biosynthesis</keyword>
<protein>
    <recommendedName>
        <fullName evidence="3 8">Glutamyl-tRNA reductase</fullName>
        <shortName evidence="8">GluTR</shortName>
        <ecNumber evidence="3 8">1.2.1.70</ecNumber>
    </recommendedName>
</protein>
<evidence type="ECO:0000256" key="8">
    <source>
        <dbReference type="HAMAP-Rule" id="MF_00087"/>
    </source>
</evidence>
<name>A0AAU9D9N1_9BACT</name>
<dbReference type="InterPro" id="IPR036343">
    <property type="entry name" value="GluRdtase_N_sf"/>
</dbReference>
<evidence type="ECO:0000256" key="7">
    <source>
        <dbReference type="ARBA" id="ARBA00047464"/>
    </source>
</evidence>
<keyword evidence="4 8" id="KW-0521">NADP</keyword>
<dbReference type="InterPro" id="IPR036453">
    <property type="entry name" value="GluRdtase_dimer_dom_sf"/>
</dbReference>
<dbReference type="SUPFAM" id="SSF69742">
    <property type="entry name" value="Glutamyl tRNA-reductase catalytic, N-terminal domain"/>
    <property type="match status" value="1"/>
</dbReference>
<evidence type="ECO:0000259" key="12">
    <source>
        <dbReference type="Pfam" id="PF00745"/>
    </source>
</evidence>
<proteinExistence type="inferred from homology"/>
<dbReference type="EC" id="1.2.1.70" evidence="3 8"/>
<dbReference type="KEGG" id="fax:FUAX_37160"/>
<dbReference type="InterPro" id="IPR015896">
    <property type="entry name" value="4pyrrol_synth_GluRdtase_dimer"/>
</dbReference>
<dbReference type="RefSeq" id="WP_338392788.1">
    <property type="nucleotide sequence ID" value="NZ_AP025314.1"/>
</dbReference>
<keyword evidence="5 8" id="KW-0560">Oxidoreductase</keyword>
<dbReference type="InterPro" id="IPR015895">
    <property type="entry name" value="4pyrrol_synth_GluRdtase_N"/>
</dbReference>
<dbReference type="Gene3D" id="3.40.50.720">
    <property type="entry name" value="NAD(P)-binding Rossmann-like Domain"/>
    <property type="match status" value="1"/>
</dbReference>
<keyword evidence="16" id="KW-1185">Reference proteome</keyword>
<feature type="binding site" evidence="8">
    <location>
        <begin position="51"/>
        <end position="54"/>
    </location>
    <ligand>
        <name>substrate</name>
    </ligand>
</feature>
<evidence type="ECO:0000256" key="9">
    <source>
        <dbReference type="PIRSR" id="PIRSR000445-1"/>
    </source>
</evidence>
<dbReference type="EMBL" id="AP025314">
    <property type="protein sequence ID" value="BDD11284.1"/>
    <property type="molecule type" value="Genomic_DNA"/>
</dbReference>
<dbReference type="GO" id="GO:0050661">
    <property type="term" value="F:NADP binding"/>
    <property type="evidence" value="ECO:0007669"/>
    <property type="project" value="InterPro"/>
</dbReference>
<feature type="domain" description="Tetrapyrrole biosynthesis glutamyl-tRNA reductase dimerisation" evidence="12">
    <location>
        <begin position="320"/>
        <end position="415"/>
    </location>
</feature>
<feature type="active site" description="Nucleophile" evidence="8 9">
    <location>
        <position position="52"/>
    </location>
</feature>
<evidence type="ECO:0000313" key="16">
    <source>
        <dbReference type="Proteomes" id="UP001348817"/>
    </source>
</evidence>
<feature type="binding site" evidence="8 10">
    <location>
        <begin position="191"/>
        <end position="196"/>
    </location>
    <ligand>
        <name>NADP(+)</name>
        <dbReference type="ChEBI" id="CHEBI:58349"/>
    </ligand>
</feature>
<feature type="domain" description="Quinate/shikimate 5-dehydrogenase/glutamyl-tRNA reductase" evidence="13">
    <location>
        <begin position="173"/>
        <end position="302"/>
    </location>
</feature>
<comment type="similarity">
    <text evidence="2 8 11">Belongs to the glutamyl-tRNA reductase family.</text>
</comment>
<evidence type="ECO:0000256" key="2">
    <source>
        <dbReference type="ARBA" id="ARBA00005916"/>
    </source>
</evidence>
<evidence type="ECO:0000256" key="4">
    <source>
        <dbReference type="ARBA" id="ARBA00022857"/>
    </source>
</evidence>
<comment type="pathway">
    <text evidence="1 8 11">Porphyrin-containing compound metabolism; protoporphyrin-IX biosynthesis; 5-aminolevulinate from L-glutamyl-tRNA(Glu): step 1/2.</text>
</comment>
<dbReference type="PANTHER" id="PTHR43013">
    <property type="entry name" value="GLUTAMYL-TRNA REDUCTASE"/>
    <property type="match status" value="1"/>
</dbReference>
<evidence type="ECO:0000256" key="1">
    <source>
        <dbReference type="ARBA" id="ARBA00005059"/>
    </source>
</evidence>
<dbReference type="Pfam" id="PF01488">
    <property type="entry name" value="Shikimate_DH"/>
    <property type="match status" value="1"/>
</dbReference>